<gene>
    <name evidence="3" type="ORF">MUK42_34931</name>
</gene>
<organism evidence="3 4">
    <name type="scientific">Musa troglodytarum</name>
    <name type="common">fe'i banana</name>
    <dbReference type="NCBI Taxonomy" id="320322"/>
    <lineage>
        <taxon>Eukaryota</taxon>
        <taxon>Viridiplantae</taxon>
        <taxon>Streptophyta</taxon>
        <taxon>Embryophyta</taxon>
        <taxon>Tracheophyta</taxon>
        <taxon>Spermatophyta</taxon>
        <taxon>Magnoliopsida</taxon>
        <taxon>Liliopsida</taxon>
        <taxon>Zingiberales</taxon>
        <taxon>Musaceae</taxon>
        <taxon>Musa</taxon>
    </lineage>
</organism>
<keyword evidence="2" id="KW-0472">Membrane</keyword>
<evidence type="ECO:0000313" key="4">
    <source>
        <dbReference type="Proteomes" id="UP001055439"/>
    </source>
</evidence>
<name>A0A9E7JCS7_9LILI</name>
<keyword evidence="2" id="KW-0812">Transmembrane</keyword>
<feature type="region of interest" description="Disordered" evidence="1">
    <location>
        <begin position="79"/>
        <end position="115"/>
    </location>
</feature>
<keyword evidence="4" id="KW-1185">Reference proteome</keyword>
<reference evidence="3" key="1">
    <citation type="submission" date="2022-05" db="EMBL/GenBank/DDBJ databases">
        <title>The Musa troglodytarum L. genome provides insights into the mechanism of non-climacteric behaviour and enrichment of carotenoids.</title>
        <authorList>
            <person name="Wang J."/>
        </authorList>
    </citation>
    <scope>NUCLEOTIDE SEQUENCE</scope>
    <source>
        <tissue evidence="3">Leaf</tissue>
    </source>
</reference>
<keyword evidence="2" id="KW-1133">Transmembrane helix</keyword>
<evidence type="ECO:0000256" key="2">
    <source>
        <dbReference type="SAM" id="Phobius"/>
    </source>
</evidence>
<feature type="transmembrane region" description="Helical" evidence="2">
    <location>
        <begin position="20"/>
        <end position="40"/>
    </location>
</feature>
<evidence type="ECO:0000256" key="1">
    <source>
        <dbReference type="SAM" id="MobiDB-lite"/>
    </source>
</evidence>
<dbReference type="AlphaFoldDB" id="A0A9E7JCS7"/>
<dbReference type="PROSITE" id="PS51257">
    <property type="entry name" value="PROKAR_LIPOPROTEIN"/>
    <property type="match status" value="1"/>
</dbReference>
<evidence type="ECO:0000313" key="3">
    <source>
        <dbReference type="EMBL" id="URD76259.1"/>
    </source>
</evidence>
<proteinExistence type="predicted"/>
<sequence length="187" mass="21560">MAPHHCRESASSMEKPHAVLVIPPAIFSAVGCDVALTLLISTGGGRKKEVEISRMMYFQLEISRMMYFQRAAIQEEVSRKKVTLSSQNRKSRRRYTQLAPRKKKTSGGDSIDNMSSSRVRQWRARTLLTGRRKWNPSPARLALHRLKRLGGNNRKELNFSERKKKKTRCLRSWEGESSSSCRHEHCF</sequence>
<dbReference type="Proteomes" id="UP001055439">
    <property type="component" value="Chromosome 1"/>
</dbReference>
<feature type="compositionally biased region" description="Basic residues" evidence="1">
    <location>
        <begin position="89"/>
        <end position="105"/>
    </location>
</feature>
<accession>A0A9E7JCS7</accession>
<dbReference type="EMBL" id="CP097502">
    <property type="protein sequence ID" value="URD76259.1"/>
    <property type="molecule type" value="Genomic_DNA"/>
</dbReference>
<protein>
    <submittedName>
        <fullName evidence="3">Uncharacterized protein</fullName>
    </submittedName>
</protein>